<keyword evidence="4" id="KW-1185">Reference proteome</keyword>
<feature type="compositionally biased region" description="Polar residues" evidence="1">
    <location>
        <begin position="1"/>
        <end position="20"/>
    </location>
</feature>
<feature type="compositionally biased region" description="Basic and acidic residues" evidence="1">
    <location>
        <begin position="22"/>
        <end position="34"/>
    </location>
</feature>
<dbReference type="AlphaFoldDB" id="A0AA39HB16"/>
<dbReference type="Gene3D" id="1.10.510.10">
    <property type="entry name" value="Transferase(Phosphotransferase) domain 1"/>
    <property type="match status" value="1"/>
</dbReference>
<gene>
    <name evidence="3" type="ORF">QR680_016376</name>
</gene>
<feature type="domain" description="Protein kinase" evidence="2">
    <location>
        <begin position="116"/>
        <end position="382"/>
    </location>
</feature>
<feature type="compositionally biased region" description="Basic residues" evidence="1">
    <location>
        <begin position="407"/>
        <end position="418"/>
    </location>
</feature>
<feature type="compositionally biased region" description="Basic and acidic residues" evidence="1">
    <location>
        <begin position="904"/>
        <end position="930"/>
    </location>
</feature>
<evidence type="ECO:0000259" key="2">
    <source>
        <dbReference type="PROSITE" id="PS50011"/>
    </source>
</evidence>
<comment type="caution">
    <text evidence="3">The sequence shown here is derived from an EMBL/GenBank/DDBJ whole genome shotgun (WGS) entry which is preliminary data.</text>
</comment>
<dbReference type="InterPro" id="IPR011009">
    <property type="entry name" value="Kinase-like_dom_sf"/>
</dbReference>
<proteinExistence type="predicted"/>
<protein>
    <recommendedName>
        <fullName evidence="2">Protein kinase domain-containing protein</fullName>
    </recommendedName>
</protein>
<dbReference type="InterPro" id="IPR000719">
    <property type="entry name" value="Prot_kinase_dom"/>
</dbReference>
<accession>A0AA39HB16</accession>
<feature type="region of interest" description="Disordered" evidence="1">
    <location>
        <begin position="402"/>
        <end position="509"/>
    </location>
</feature>
<feature type="compositionally biased region" description="Acidic residues" evidence="1">
    <location>
        <begin position="883"/>
        <end position="892"/>
    </location>
</feature>
<dbReference type="Proteomes" id="UP001175271">
    <property type="component" value="Unassembled WGS sequence"/>
</dbReference>
<organism evidence="3 4">
    <name type="scientific">Steinernema hermaphroditum</name>
    <dbReference type="NCBI Taxonomy" id="289476"/>
    <lineage>
        <taxon>Eukaryota</taxon>
        <taxon>Metazoa</taxon>
        <taxon>Ecdysozoa</taxon>
        <taxon>Nematoda</taxon>
        <taxon>Chromadorea</taxon>
        <taxon>Rhabditida</taxon>
        <taxon>Tylenchina</taxon>
        <taxon>Panagrolaimomorpha</taxon>
        <taxon>Strongyloidoidea</taxon>
        <taxon>Steinernematidae</taxon>
        <taxon>Steinernema</taxon>
    </lineage>
</organism>
<dbReference type="PANTHER" id="PTHR11909">
    <property type="entry name" value="CASEIN KINASE-RELATED"/>
    <property type="match status" value="1"/>
</dbReference>
<dbReference type="EMBL" id="JAUCMV010000004">
    <property type="protein sequence ID" value="KAK0402518.1"/>
    <property type="molecule type" value="Genomic_DNA"/>
</dbReference>
<feature type="compositionally biased region" description="Basic residues" evidence="1">
    <location>
        <begin position="35"/>
        <end position="45"/>
    </location>
</feature>
<dbReference type="GO" id="GO:0004672">
    <property type="term" value="F:protein kinase activity"/>
    <property type="evidence" value="ECO:0007669"/>
    <property type="project" value="InterPro"/>
</dbReference>
<feature type="region of interest" description="Disordered" evidence="1">
    <location>
        <begin position="578"/>
        <end position="1002"/>
    </location>
</feature>
<feature type="region of interest" description="Disordered" evidence="1">
    <location>
        <begin position="1"/>
        <end position="97"/>
    </location>
</feature>
<dbReference type="GO" id="GO:0005524">
    <property type="term" value="F:ATP binding"/>
    <property type="evidence" value="ECO:0007669"/>
    <property type="project" value="InterPro"/>
</dbReference>
<feature type="compositionally biased region" description="Basic and acidic residues" evidence="1">
    <location>
        <begin position="950"/>
        <end position="966"/>
    </location>
</feature>
<evidence type="ECO:0000313" key="3">
    <source>
        <dbReference type="EMBL" id="KAK0402518.1"/>
    </source>
</evidence>
<dbReference type="InterPro" id="IPR050235">
    <property type="entry name" value="CK1_Ser-Thr_kinase"/>
</dbReference>
<name>A0AA39HB16_9BILA</name>
<dbReference type="SUPFAM" id="SSF56112">
    <property type="entry name" value="Protein kinase-like (PK-like)"/>
    <property type="match status" value="1"/>
</dbReference>
<evidence type="ECO:0000313" key="4">
    <source>
        <dbReference type="Proteomes" id="UP001175271"/>
    </source>
</evidence>
<evidence type="ECO:0000256" key="1">
    <source>
        <dbReference type="SAM" id="MobiDB-lite"/>
    </source>
</evidence>
<feature type="compositionally biased region" description="Polar residues" evidence="1">
    <location>
        <begin position="967"/>
        <end position="981"/>
    </location>
</feature>
<dbReference type="PROSITE" id="PS50011">
    <property type="entry name" value="PROTEIN_KINASE_DOM"/>
    <property type="match status" value="1"/>
</dbReference>
<sequence>MTLPTPSKKTGRQTTQNNPGNVDEKRSGSRELRNKYCKPKIKKLPKQTLDQMRSAPGYSNESFSESKAGKKGGGTSAANPGKQEQQEHSKRKLSSKPMPSLRLGFAIKCKKDDVNQRYDLVVESQLANRIYIVRNTKNDRMCCMKIEPFDSSNELKQLKRDVFVMLDAIKYPIFGMKHFLPIVNKGVCHEYFNYVVMPLCEGSLADIRENVVGGDFSPETALRLTFDTFQAINDLHGLGHIHRAISPHKFVVGIGGKGLYLVGLSLCIRANNPSQTSPRKLEHYGNNRYQCRNWHRNKKQYWRDDFESWLFMVIDFFGMKLLPWNGDMSDMEVLVQKERLFNNAYDDIFSSAPKQFEMLLRVLNKMDPHEKPDYQFIAYTLVTLREKIKCELKGPYDFSRKDVTQSARKKKGAAPKKRSAVEEDERELRRKPARSAPREDDEAAKPGKKQPPQEEEEAVKPIKKPAAQEEEETTKPAKNRSPLEEEEEAAKPKRVKNNKRAVNEIEDRDDYESLLPIPDQLLKMSNNKTKKKELHVDEEADEERAILNEQQSKLPKTKIKKLPFSVDQNQILNEVEDEEQLARPLAKKKRSVVEEAEESPPHLVKKETAAKLVVPVQEEVEDTPAQSIKKKTAAKSVVPVQEEAEETPPQPVRKQTAAKPIATLQEEAEEPPAQPVKKKTAPKSVVPIQEEVEEPPAQPVKKKTAAKSVVPVQEEAEETPAQPLRKQTAAKPIATLQEEAEEPPAQPVKKKTAPKSVVPIQEEVEEPPAQPVKKKTAAKSVVPVQDEADEPPAQPVKKKTAAKSVVPVQDEADEPAAQPVKKKTAAKSVVPVQDEADEPAAQPVKKKTATQSVVPVQEEAEEPPAQPVKKKTAAKTNSVVQKEDEDEEDEEKEVPTNVKQSKVKKQDQPEERDQIPAGQEEAKPKMKVPEPVEQEDSSVKQKKVSSKPMECFDKEPAKNVKEKENQQTDVPPTGNSGASENQNRKDEPPSPPVSEYARPPAK</sequence>
<reference evidence="3" key="1">
    <citation type="submission" date="2023-06" db="EMBL/GenBank/DDBJ databases">
        <title>Genomic analysis of the entomopathogenic nematode Steinernema hermaphroditum.</title>
        <authorList>
            <person name="Schwarz E.M."/>
            <person name="Heppert J.K."/>
            <person name="Baniya A."/>
            <person name="Schwartz H.T."/>
            <person name="Tan C.-H."/>
            <person name="Antoshechkin I."/>
            <person name="Sternberg P.W."/>
            <person name="Goodrich-Blair H."/>
            <person name="Dillman A.R."/>
        </authorList>
    </citation>
    <scope>NUCLEOTIDE SEQUENCE</scope>
    <source>
        <strain evidence="3">PS9179</strain>
        <tissue evidence="3">Whole animal</tissue>
    </source>
</reference>